<keyword evidence="5 6" id="KW-0694">RNA-binding</keyword>
<dbReference type="InterPro" id="IPR023267">
    <property type="entry name" value="RCMT"/>
</dbReference>
<feature type="binding site" evidence="6">
    <location>
        <position position="288"/>
    </location>
    <ligand>
        <name>S-adenosyl-L-methionine</name>
        <dbReference type="ChEBI" id="CHEBI:59789"/>
    </ligand>
</feature>
<accession>A0A1I8NU64</accession>
<feature type="domain" description="SAM-dependent MTase RsmB/NOP-type" evidence="7">
    <location>
        <begin position="170"/>
        <end position="468"/>
    </location>
</feature>
<dbReference type="GO" id="GO:0001510">
    <property type="term" value="P:RNA methylation"/>
    <property type="evidence" value="ECO:0007669"/>
    <property type="project" value="InterPro"/>
</dbReference>
<feature type="active site" description="Nucleophile" evidence="6">
    <location>
        <position position="396"/>
    </location>
</feature>
<dbReference type="InterPro" id="IPR029063">
    <property type="entry name" value="SAM-dependent_MTases_sf"/>
</dbReference>
<dbReference type="Gene3D" id="3.40.50.150">
    <property type="entry name" value="Vaccinia Virus protein VP39"/>
    <property type="match status" value="1"/>
</dbReference>
<dbReference type="STRING" id="35570.A0A1I8NU64"/>
<dbReference type="Proteomes" id="UP000095300">
    <property type="component" value="Unassembled WGS sequence"/>
</dbReference>
<dbReference type="PROSITE" id="PS01153">
    <property type="entry name" value="NOL1_NOP2_SUN"/>
    <property type="match status" value="1"/>
</dbReference>
<dbReference type="InterPro" id="IPR001678">
    <property type="entry name" value="MeTrfase_RsmB-F_NOP2_dom"/>
</dbReference>
<proteinExistence type="inferred from homology"/>
<feature type="binding site" evidence="6">
    <location>
        <position position="346"/>
    </location>
    <ligand>
        <name>S-adenosyl-L-methionine</name>
        <dbReference type="ChEBI" id="CHEBI:59789"/>
    </ligand>
</feature>
<dbReference type="CDD" id="cd21150">
    <property type="entry name" value="PUA_NSun6-like"/>
    <property type="match status" value="1"/>
</dbReference>
<dbReference type="InterPro" id="IPR015947">
    <property type="entry name" value="PUA-like_sf"/>
</dbReference>
<dbReference type="Gene3D" id="2.30.130.10">
    <property type="entry name" value="PUA domain"/>
    <property type="match status" value="1"/>
</dbReference>
<organism evidence="8 9">
    <name type="scientific">Stomoxys calcitrans</name>
    <name type="common">Stable fly</name>
    <name type="synonym">Conops calcitrans</name>
    <dbReference type="NCBI Taxonomy" id="35570"/>
    <lineage>
        <taxon>Eukaryota</taxon>
        <taxon>Metazoa</taxon>
        <taxon>Ecdysozoa</taxon>
        <taxon>Arthropoda</taxon>
        <taxon>Hexapoda</taxon>
        <taxon>Insecta</taxon>
        <taxon>Pterygota</taxon>
        <taxon>Neoptera</taxon>
        <taxon>Endopterygota</taxon>
        <taxon>Diptera</taxon>
        <taxon>Brachycera</taxon>
        <taxon>Muscomorpha</taxon>
        <taxon>Muscoidea</taxon>
        <taxon>Muscidae</taxon>
        <taxon>Stomoxys</taxon>
    </lineage>
</organism>
<evidence type="ECO:0000256" key="2">
    <source>
        <dbReference type="ARBA" id="ARBA00022603"/>
    </source>
</evidence>
<evidence type="ECO:0000256" key="4">
    <source>
        <dbReference type="ARBA" id="ARBA00022691"/>
    </source>
</evidence>
<sequence length="469" mass="52356">MTLLPLPKLCGNLSKVKLIYLPYNTHVHTAFVKMFYPKSPFLCYPLVESEICKGNFALLEHLLPWLCQSPRITTYRVNLLKTSVEKFQNYVETLLRQHYITPQKVFFLPDIPEVVCIDSSKETCVGPFKGQKEIVVDCCCGGAILRGAHIYAIGVLGMESDTKLDDMVNVYADLSGKCKKGLKVHYDSKEKIYLGQGKVLMQRYQIFRNEGPSAGVAVKMLSTISGVPSIGDLSSSEALLQNLPSIICARILNPQEGEIVLDMCSAPGNKTGHLAELMKDRGVLVALDKTETKISLVKEMILRNSLSSVKAYAYDSTKSFSDVITHNDADFRPPFKAETFDRILLDAPCSALGIRPMLTNNISPKMLKSYANVQRKLFANAVKLLRKGGTMIYSTCTVNVAENEEIVVWALRKFPELTLQSSEPIYGDLGWPCEGLLEDDRTKLQRFGPNNKISIDTVGFFIAKFLKRN</sequence>
<name>A0A1I8NU64_STOCA</name>
<comment type="similarity">
    <text evidence="1 6">Belongs to the class I-like SAM-binding methyltransferase superfamily. RsmB/NOP family.</text>
</comment>
<keyword evidence="3 6" id="KW-0808">Transferase</keyword>
<dbReference type="InterPro" id="IPR018314">
    <property type="entry name" value="RsmB/NOL1/NOP2-like_CS"/>
</dbReference>
<dbReference type="PRINTS" id="PR02008">
    <property type="entry name" value="RCMTFAMILY"/>
</dbReference>
<evidence type="ECO:0000259" key="7">
    <source>
        <dbReference type="PROSITE" id="PS51686"/>
    </source>
</evidence>
<dbReference type="PANTHER" id="PTHR22807">
    <property type="entry name" value="NOP2 YEAST -RELATED NOL1/NOP2/FMU SUN DOMAIN-CONTAINING"/>
    <property type="match status" value="1"/>
</dbReference>
<protein>
    <recommendedName>
        <fullName evidence="7">SAM-dependent MTase RsmB/NOP-type domain-containing protein</fullName>
    </recommendedName>
</protein>
<dbReference type="GO" id="GO:0003723">
    <property type="term" value="F:RNA binding"/>
    <property type="evidence" value="ECO:0007669"/>
    <property type="project" value="UniProtKB-UniRule"/>
</dbReference>
<dbReference type="InterPro" id="IPR049560">
    <property type="entry name" value="MeTrfase_RsmB-F_NOP2_cat"/>
</dbReference>
<dbReference type="KEGG" id="scac:106089782"/>
<dbReference type="GO" id="GO:0008173">
    <property type="term" value="F:RNA methyltransferase activity"/>
    <property type="evidence" value="ECO:0007669"/>
    <property type="project" value="InterPro"/>
</dbReference>
<dbReference type="PROSITE" id="PS51686">
    <property type="entry name" value="SAM_MT_RSMB_NOP"/>
    <property type="match status" value="1"/>
</dbReference>
<feature type="binding site" evidence="6">
    <location>
        <position position="315"/>
    </location>
    <ligand>
        <name>S-adenosyl-L-methionine</name>
        <dbReference type="ChEBI" id="CHEBI:59789"/>
    </ligand>
</feature>
<dbReference type="VEuPathDB" id="VectorBase:SCAU002065"/>
<dbReference type="SUPFAM" id="SSF88697">
    <property type="entry name" value="PUA domain-like"/>
    <property type="match status" value="1"/>
</dbReference>
<evidence type="ECO:0000313" key="8">
    <source>
        <dbReference type="EnsemblMetazoa" id="SCAU002065-PB"/>
    </source>
</evidence>
<gene>
    <name evidence="8" type="primary">106089782</name>
</gene>
<keyword evidence="4 6" id="KW-0949">S-adenosyl-L-methionine</keyword>
<evidence type="ECO:0000256" key="1">
    <source>
        <dbReference type="ARBA" id="ARBA00007494"/>
    </source>
</evidence>
<feature type="binding site" evidence="6">
    <location>
        <begin position="264"/>
        <end position="270"/>
    </location>
    <ligand>
        <name>S-adenosyl-L-methionine</name>
        <dbReference type="ChEBI" id="CHEBI:59789"/>
    </ligand>
</feature>
<dbReference type="InterPro" id="IPR036974">
    <property type="entry name" value="PUA_sf"/>
</dbReference>
<dbReference type="SUPFAM" id="SSF53335">
    <property type="entry name" value="S-adenosyl-L-methionine-dependent methyltransferases"/>
    <property type="match status" value="1"/>
</dbReference>
<keyword evidence="2 6" id="KW-0489">Methyltransferase</keyword>
<dbReference type="PROSITE" id="PS50890">
    <property type="entry name" value="PUA"/>
    <property type="match status" value="1"/>
</dbReference>
<evidence type="ECO:0000313" key="9">
    <source>
        <dbReference type="Proteomes" id="UP000095300"/>
    </source>
</evidence>
<evidence type="ECO:0000256" key="3">
    <source>
        <dbReference type="ARBA" id="ARBA00022679"/>
    </source>
</evidence>
<dbReference type="AlphaFoldDB" id="A0A1I8NU64"/>
<dbReference type="EnsemblMetazoa" id="SCAU002065-RB">
    <property type="protein sequence ID" value="SCAU002065-PB"/>
    <property type="gene ID" value="SCAU002065"/>
</dbReference>
<dbReference type="PANTHER" id="PTHR22807:SF34">
    <property type="entry name" value="TRNA (CYTOSINE(72)-C(5))-METHYLTRANSFERASE NSUN6"/>
    <property type="match status" value="1"/>
</dbReference>
<evidence type="ECO:0000256" key="6">
    <source>
        <dbReference type="PROSITE-ProRule" id="PRU01023"/>
    </source>
</evidence>
<reference evidence="8" key="1">
    <citation type="submission" date="2020-05" db="UniProtKB">
        <authorList>
            <consortium name="EnsemblMetazoa"/>
        </authorList>
    </citation>
    <scope>IDENTIFICATION</scope>
    <source>
        <strain evidence="8">USDA</strain>
    </source>
</reference>
<keyword evidence="9" id="KW-1185">Reference proteome</keyword>
<dbReference type="Pfam" id="PF01189">
    <property type="entry name" value="Methyltr_RsmB-F"/>
    <property type="match status" value="1"/>
</dbReference>
<dbReference type="OrthoDB" id="260824at2759"/>
<evidence type="ECO:0000256" key="5">
    <source>
        <dbReference type="ARBA" id="ARBA00022884"/>
    </source>
</evidence>